<evidence type="ECO:0000313" key="3">
    <source>
        <dbReference type="Proteomes" id="UP001500307"/>
    </source>
</evidence>
<keyword evidence="3" id="KW-1185">Reference proteome</keyword>
<organism evidence="2 3">
    <name type="scientific">Micromonospora coerulea</name>
    <dbReference type="NCBI Taxonomy" id="47856"/>
    <lineage>
        <taxon>Bacteria</taxon>
        <taxon>Bacillati</taxon>
        <taxon>Actinomycetota</taxon>
        <taxon>Actinomycetes</taxon>
        <taxon>Micromonosporales</taxon>
        <taxon>Micromonosporaceae</taxon>
        <taxon>Micromonospora</taxon>
    </lineage>
</organism>
<feature type="transmembrane region" description="Helical" evidence="1">
    <location>
        <begin position="23"/>
        <end position="40"/>
    </location>
</feature>
<sequence length="79" mass="8138">MSAKVAGVRRVGRTVRNVKDRRTRTFIAVLAGLAVIYFGATGHRSSGAEGGRISGGVVLLALGAALLAWHLTKPAGPAK</sequence>
<keyword evidence="1" id="KW-0472">Membrane</keyword>
<keyword evidence="1" id="KW-1133">Transmembrane helix</keyword>
<proteinExistence type="predicted"/>
<evidence type="ECO:0000256" key="1">
    <source>
        <dbReference type="SAM" id="Phobius"/>
    </source>
</evidence>
<evidence type="ECO:0000313" key="2">
    <source>
        <dbReference type="EMBL" id="GAA4566756.1"/>
    </source>
</evidence>
<comment type="caution">
    <text evidence="2">The sequence shown here is derived from an EMBL/GenBank/DDBJ whole genome shotgun (WGS) entry which is preliminary data.</text>
</comment>
<name>A0ABP8SCR3_9ACTN</name>
<gene>
    <name evidence="2" type="ORF">GCM10023176_17540</name>
</gene>
<protein>
    <submittedName>
        <fullName evidence="2">Uncharacterized protein</fullName>
    </submittedName>
</protein>
<accession>A0ABP8SCR3</accession>
<keyword evidence="1" id="KW-0812">Transmembrane</keyword>
<dbReference type="EMBL" id="BAABGU010000007">
    <property type="protein sequence ID" value="GAA4566756.1"/>
    <property type="molecule type" value="Genomic_DNA"/>
</dbReference>
<reference evidence="3" key="1">
    <citation type="journal article" date="2019" name="Int. J. Syst. Evol. Microbiol.">
        <title>The Global Catalogue of Microorganisms (GCM) 10K type strain sequencing project: providing services to taxonomists for standard genome sequencing and annotation.</title>
        <authorList>
            <consortium name="The Broad Institute Genomics Platform"/>
            <consortium name="The Broad Institute Genome Sequencing Center for Infectious Disease"/>
            <person name="Wu L."/>
            <person name="Ma J."/>
        </authorList>
    </citation>
    <scope>NUCLEOTIDE SEQUENCE [LARGE SCALE GENOMIC DNA]</scope>
    <source>
        <strain evidence="3">JCM 3175</strain>
    </source>
</reference>
<feature type="transmembrane region" description="Helical" evidence="1">
    <location>
        <begin position="52"/>
        <end position="71"/>
    </location>
</feature>
<dbReference type="Proteomes" id="UP001500307">
    <property type="component" value="Unassembled WGS sequence"/>
</dbReference>